<evidence type="ECO:0000313" key="2">
    <source>
        <dbReference type="EMBL" id="MFC3977284.1"/>
    </source>
</evidence>
<organism evidence="2 3">
    <name type="scientific">Belliella kenyensis</name>
    <dbReference type="NCBI Taxonomy" id="1472724"/>
    <lineage>
        <taxon>Bacteria</taxon>
        <taxon>Pseudomonadati</taxon>
        <taxon>Bacteroidota</taxon>
        <taxon>Cytophagia</taxon>
        <taxon>Cytophagales</taxon>
        <taxon>Cyclobacteriaceae</taxon>
        <taxon>Belliella</taxon>
    </lineage>
</organism>
<protein>
    <submittedName>
        <fullName evidence="2">Helix-turn-helix domain-containing protein</fullName>
    </submittedName>
</protein>
<sequence>MAKRKKELTDKENELLKAIGAELEKLRKNSGYTNYENFAFEKGINRSQYGKYEAGNVDIQITTLLKILGKFDGMTLHKFFKKIDF</sequence>
<keyword evidence="3" id="KW-1185">Reference proteome</keyword>
<dbReference type="InterPro" id="IPR001387">
    <property type="entry name" value="Cro/C1-type_HTH"/>
</dbReference>
<evidence type="ECO:0000313" key="3">
    <source>
        <dbReference type="Proteomes" id="UP001595766"/>
    </source>
</evidence>
<dbReference type="EMBL" id="JBHSAV010000053">
    <property type="protein sequence ID" value="MFC3977284.1"/>
    <property type="molecule type" value="Genomic_DNA"/>
</dbReference>
<dbReference type="SUPFAM" id="SSF47413">
    <property type="entry name" value="lambda repressor-like DNA-binding domains"/>
    <property type="match status" value="1"/>
</dbReference>
<evidence type="ECO:0000259" key="1">
    <source>
        <dbReference type="Pfam" id="PF01381"/>
    </source>
</evidence>
<dbReference type="Gene3D" id="1.10.260.40">
    <property type="entry name" value="lambda repressor-like DNA-binding domains"/>
    <property type="match status" value="1"/>
</dbReference>
<proteinExistence type="predicted"/>
<dbReference type="Pfam" id="PF01381">
    <property type="entry name" value="HTH_3"/>
    <property type="match status" value="1"/>
</dbReference>
<dbReference type="Proteomes" id="UP001595766">
    <property type="component" value="Unassembled WGS sequence"/>
</dbReference>
<accession>A0ABV8ENW5</accession>
<feature type="domain" description="HTH cro/C1-type" evidence="1">
    <location>
        <begin position="23"/>
        <end position="72"/>
    </location>
</feature>
<gene>
    <name evidence="2" type="ORF">ACFOUP_12935</name>
</gene>
<reference evidence="3" key="1">
    <citation type="journal article" date="2019" name="Int. J. Syst. Evol. Microbiol.">
        <title>The Global Catalogue of Microorganisms (GCM) 10K type strain sequencing project: providing services to taxonomists for standard genome sequencing and annotation.</title>
        <authorList>
            <consortium name="The Broad Institute Genomics Platform"/>
            <consortium name="The Broad Institute Genome Sequencing Center for Infectious Disease"/>
            <person name="Wu L."/>
            <person name="Ma J."/>
        </authorList>
    </citation>
    <scope>NUCLEOTIDE SEQUENCE [LARGE SCALE GENOMIC DNA]</scope>
    <source>
        <strain evidence="3">CECT 8551</strain>
    </source>
</reference>
<dbReference type="InterPro" id="IPR010982">
    <property type="entry name" value="Lambda_DNA-bd_dom_sf"/>
</dbReference>
<dbReference type="RefSeq" id="WP_241291983.1">
    <property type="nucleotide sequence ID" value="NZ_JAKZGR010000002.1"/>
</dbReference>
<comment type="caution">
    <text evidence="2">The sequence shown here is derived from an EMBL/GenBank/DDBJ whole genome shotgun (WGS) entry which is preliminary data.</text>
</comment>
<name>A0ABV8ENW5_9BACT</name>